<reference evidence="1 2" key="1">
    <citation type="submission" date="2018-02" db="EMBL/GenBank/DDBJ databases">
        <title>Sphingobacterium KA21.</title>
        <authorList>
            <person name="Vasarhelyi B.M."/>
            <person name="Deshmukh S."/>
            <person name="Balint B."/>
            <person name="Kukolya J."/>
        </authorList>
    </citation>
    <scope>NUCLEOTIDE SEQUENCE [LARGE SCALE GENOMIC DNA]</scope>
    <source>
        <strain evidence="1 2">Ka21</strain>
    </source>
</reference>
<gene>
    <name evidence="1" type="ORF">C4F40_18085</name>
</gene>
<keyword evidence="2" id="KW-1185">Reference proteome</keyword>
<accession>A0ABR9TBI3</accession>
<dbReference type="Proteomes" id="UP000618319">
    <property type="component" value="Unassembled WGS sequence"/>
</dbReference>
<organism evidence="1 2">
    <name type="scientific">Sphingobacterium pedocola</name>
    <dbReference type="NCBI Taxonomy" id="2082722"/>
    <lineage>
        <taxon>Bacteria</taxon>
        <taxon>Pseudomonadati</taxon>
        <taxon>Bacteroidota</taxon>
        <taxon>Sphingobacteriia</taxon>
        <taxon>Sphingobacteriales</taxon>
        <taxon>Sphingobacteriaceae</taxon>
        <taxon>Sphingobacterium</taxon>
    </lineage>
</organism>
<protein>
    <submittedName>
        <fullName evidence="1">Uncharacterized protein</fullName>
    </submittedName>
</protein>
<evidence type="ECO:0000313" key="1">
    <source>
        <dbReference type="EMBL" id="MBE8722635.1"/>
    </source>
</evidence>
<evidence type="ECO:0000313" key="2">
    <source>
        <dbReference type="Proteomes" id="UP000618319"/>
    </source>
</evidence>
<proteinExistence type="predicted"/>
<comment type="caution">
    <text evidence="1">The sequence shown here is derived from an EMBL/GenBank/DDBJ whole genome shotgun (WGS) entry which is preliminary data.</text>
</comment>
<sequence length="68" mass="7853">MRPMISITTIQIWYIHSDVVISANKKGGVMYVALPFFLKVSIPKGHQEFSCLLVIQWIMKVFLYAYTS</sequence>
<dbReference type="EMBL" id="PSKQ01000024">
    <property type="protein sequence ID" value="MBE8722635.1"/>
    <property type="molecule type" value="Genomic_DNA"/>
</dbReference>
<name>A0ABR9TBI3_9SPHI</name>